<dbReference type="Gene3D" id="3.40.50.620">
    <property type="entry name" value="HUPs"/>
    <property type="match status" value="1"/>
</dbReference>
<evidence type="ECO:0000313" key="10">
    <source>
        <dbReference type="Proteomes" id="UP000093695"/>
    </source>
</evidence>
<protein>
    <submittedName>
        <fullName evidence="9">Methionine--tRNA ligase</fullName>
    </submittedName>
</protein>
<dbReference type="Proteomes" id="UP000093695">
    <property type="component" value="Chromosome"/>
</dbReference>
<dbReference type="EMBL" id="CP016174">
    <property type="protein sequence ID" value="ANN17012.1"/>
    <property type="molecule type" value="Genomic_DNA"/>
</dbReference>
<keyword evidence="3 7" id="KW-0067">ATP-binding</keyword>
<evidence type="ECO:0000256" key="3">
    <source>
        <dbReference type="ARBA" id="ARBA00022840"/>
    </source>
</evidence>
<comment type="catalytic activity">
    <reaction evidence="6">
        <text>tRNA(Met) + L-methionine + ATP = L-methionyl-tRNA(Met) + AMP + diphosphate</text>
        <dbReference type="Rhea" id="RHEA:13481"/>
        <dbReference type="Rhea" id="RHEA-COMP:9667"/>
        <dbReference type="Rhea" id="RHEA-COMP:9698"/>
        <dbReference type="ChEBI" id="CHEBI:30616"/>
        <dbReference type="ChEBI" id="CHEBI:33019"/>
        <dbReference type="ChEBI" id="CHEBI:57844"/>
        <dbReference type="ChEBI" id="CHEBI:78442"/>
        <dbReference type="ChEBI" id="CHEBI:78530"/>
        <dbReference type="ChEBI" id="CHEBI:456215"/>
        <dbReference type="EC" id="6.1.1.10"/>
    </reaction>
</comment>
<dbReference type="GO" id="GO:0005829">
    <property type="term" value="C:cytosol"/>
    <property type="evidence" value="ECO:0007669"/>
    <property type="project" value="TreeGrafter"/>
</dbReference>
<dbReference type="InterPro" id="IPR029038">
    <property type="entry name" value="MetRS_Zn"/>
</dbReference>
<dbReference type="eggNOG" id="COG0143">
    <property type="taxonomic scope" value="Bacteria"/>
</dbReference>
<keyword evidence="10" id="KW-1185">Reference proteome</keyword>
<evidence type="ECO:0000256" key="2">
    <source>
        <dbReference type="ARBA" id="ARBA00022741"/>
    </source>
</evidence>
<keyword evidence="4 7" id="KW-0648">Protein biosynthesis</keyword>
<dbReference type="SUPFAM" id="SSF52374">
    <property type="entry name" value="Nucleotidylyl transferase"/>
    <property type="match status" value="1"/>
</dbReference>
<sequence length="542" mass="59703">MTTPRDTRPVVIIGGPPTSNGDLHIGHIAGPYLGADVHRRYLRAAGREAVFASCTDDSQTYLVTSAARAGLTPPELVEQSTENIQRTFKAMGVEVDGFSPTDDGYKALVYDYVKRLYDKGKLRLRKVRLPYSENKGEFLVEGFVGGGCPTCLADSRGGVCEGCGHPIDFDALIEPYSVLDPADEVTYRETEIMVFPVSEYREQLLAYYEERGPAWRPHVLGLMRELLAGPLPDFAITYPVKWGLPAPFLQTPGQRLNAWVEGMPASMYCTEYALRRNGKPVLTDDDAWLAENDARVVVFMGFDPLFTWGVVHVAELMALEGRYVLPDTLLVNEFYELENEKFSTSKGHVVWARDLAAEVPRDIARFHLNLTAPEFARTNFSRAALEKVAGERLVAPWNELAESLAKLTAEVGGENSGLPVSTEAAERAAAMVSRFALNYELEDFSLSRAADLVVQHVERLRAATARTLEGNLDQEVLRGRLGDLFLELRALIGCASPILIDLAARAANAGGFDLRITADAFDITHTTAFAVPPLEYPPTSEV</sequence>
<gene>
    <name evidence="9" type="ORF">SD37_16065</name>
</gene>
<dbReference type="AlphaFoldDB" id="A0A193BXR3"/>
<dbReference type="GO" id="GO:0006431">
    <property type="term" value="P:methionyl-tRNA aminoacylation"/>
    <property type="evidence" value="ECO:0007669"/>
    <property type="project" value="TreeGrafter"/>
</dbReference>
<dbReference type="GO" id="GO:0005524">
    <property type="term" value="F:ATP binding"/>
    <property type="evidence" value="ECO:0007669"/>
    <property type="project" value="UniProtKB-KW"/>
</dbReference>
<comment type="similarity">
    <text evidence="7">Belongs to the class-I aminoacyl-tRNA synthetase family.</text>
</comment>
<keyword evidence="2 7" id="KW-0547">Nucleotide-binding</keyword>
<evidence type="ECO:0000256" key="5">
    <source>
        <dbReference type="ARBA" id="ARBA00023146"/>
    </source>
</evidence>
<dbReference type="InterPro" id="IPR014729">
    <property type="entry name" value="Rossmann-like_a/b/a_fold"/>
</dbReference>
<dbReference type="KEGG" id="aori:SD37_16065"/>
<evidence type="ECO:0000256" key="6">
    <source>
        <dbReference type="ARBA" id="ARBA00047364"/>
    </source>
</evidence>
<name>A0A193BXR3_AMYOR</name>
<keyword evidence="5 7" id="KW-0030">Aminoacyl-tRNA synthetase</keyword>
<dbReference type="PANTHER" id="PTHR45765:SF1">
    <property type="entry name" value="METHIONINE--TRNA LIGASE, CYTOPLASMIC"/>
    <property type="match status" value="1"/>
</dbReference>
<keyword evidence="1 7" id="KW-0436">Ligase</keyword>
<evidence type="ECO:0000256" key="4">
    <source>
        <dbReference type="ARBA" id="ARBA00022917"/>
    </source>
</evidence>
<dbReference type="Gene3D" id="2.20.28.20">
    <property type="entry name" value="Methionyl-tRNA synthetase, Zn-domain"/>
    <property type="match status" value="1"/>
</dbReference>
<evidence type="ECO:0000259" key="8">
    <source>
        <dbReference type="Pfam" id="PF09334"/>
    </source>
</evidence>
<dbReference type="Pfam" id="PF09334">
    <property type="entry name" value="tRNA-synt_1g"/>
    <property type="match status" value="1"/>
</dbReference>
<evidence type="ECO:0000256" key="7">
    <source>
        <dbReference type="RuleBase" id="RU363039"/>
    </source>
</evidence>
<reference evidence="9 10" key="1">
    <citation type="journal article" date="2015" name="Genome Announc.">
        <title>Draft Genome Sequence of Norvancomycin-Producing Strain Amycolatopsis orientalis CPCC200066.</title>
        <authorList>
            <person name="Lei X."/>
            <person name="Yuan F."/>
            <person name="Shi Y."/>
            <person name="Li X."/>
            <person name="Wang L."/>
            <person name="Hong B."/>
        </authorList>
    </citation>
    <scope>NUCLEOTIDE SEQUENCE [LARGE SCALE GENOMIC DNA]</scope>
    <source>
        <strain evidence="9 10">B-37</strain>
    </source>
</reference>
<dbReference type="STRING" id="31958.SD37_16065"/>
<dbReference type="GO" id="GO:0004825">
    <property type="term" value="F:methionine-tRNA ligase activity"/>
    <property type="evidence" value="ECO:0007669"/>
    <property type="project" value="UniProtKB-EC"/>
</dbReference>
<proteinExistence type="inferred from homology"/>
<feature type="domain" description="Methionyl/Leucyl tRNA synthetase" evidence="8">
    <location>
        <begin position="17"/>
        <end position="399"/>
    </location>
</feature>
<dbReference type="InterPro" id="IPR015413">
    <property type="entry name" value="Methionyl/Leucyl_tRNA_Synth"/>
</dbReference>
<evidence type="ECO:0000256" key="1">
    <source>
        <dbReference type="ARBA" id="ARBA00022598"/>
    </source>
</evidence>
<accession>A0A193BXR3</accession>
<organism evidence="9 10">
    <name type="scientific">Amycolatopsis orientalis</name>
    <name type="common">Nocardia orientalis</name>
    <dbReference type="NCBI Taxonomy" id="31958"/>
    <lineage>
        <taxon>Bacteria</taxon>
        <taxon>Bacillati</taxon>
        <taxon>Actinomycetota</taxon>
        <taxon>Actinomycetes</taxon>
        <taxon>Pseudonocardiales</taxon>
        <taxon>Pseudonocardiaceae</taxon>
        <taxon>Amycolatopsis</taxon>
    </lineage>
</organism>
<dbReference type="PANTHER" id="PTHR45765">
    <property type="entry name" value="METHIONINE--TRNA LIGASE"/>
    <property type="match status" value="1"/>
</dbReference>
<evidence type="ECO:0000313" key="9">
    <source>
        <dbReference type="EMBL" id="ANN17012.1"/>
    </source>
</evidence>
<dbReference type="RefSeq" id="WP_065912844.1">
    <property type="nucleotide sequence ID" value="NZ_CP016174.1"/>
</dbReference>
<dbReference type="InterPro" id="IPR023458">
    <property type="entry name" value="Met-tRNA_ligase_1"/>
</dbReference>